<accession>A0A2U2BDL7</accession>
<evidence type="ECO:0008006" key="6">
    <source>
        <dbReference type="Google" id="ProtNLM"/>
    </source>
</evidence>
<dbReference type="AlphaFoldDB" id="A0A2U2BDL7"/>
<evidence type="ECO:0000256" key="1">
    <source>
        <dbReference type="SAM" id="Coils"/>
    </source>
</evidence>
<proteinExistence type="predicted"/>
<dbReference type="Proteomes" id="UP000244956">
    <property type="component" value="Unassembled WGS sequence"/>
</dbReference>
<evidence type="ECO:0000256" key="3">
    <source>
        <dbReference type="SAM" id="Phobius"/>
    </source>
</evidence>
<keyword evidence="3" id="KW-0472">Membrane</keyword>
<comment type="caution">
    <text evidence="4">The sequence shown here is derived from an EMBL/GenBank/DDBJ whole genome shotgun (WGS) entry which is preliminary data.</text>
</comment>
<feature type="coiled-coil region" evidence="1">
    <location>
        <begin position="10"/>
        <end position="44"/>
    </location>
</feature>
<protein>
    <recommendedName>
        <fullName evidence="6">SPOR domain-containing protein</fullName>
    </recommendedName>
</protein>
<dbReference type="RefSeq" id="WP_109262613.1">
    <property type="nucleotide sequence ID" value="NZ_QEWP01000001.1"/>
</dbReference>
<keyword evidence="1" id="KW-0175">Coiled coil</keyword>
<feature type="region of interest" description="Disordered" evidence="2">
    <location>
        <begin position="71"/>
        <end position="101"/>
    </location>
</feature>
<keyword evidence="3" id="KW-0812">Transmembrane</keyword>
<dbReference type="EMBL" id="QEWP01000001">
    <property type="protein sequence ID" value="PWE01159.1"/>
    <property type="molecule type" value="Genomic_DNA"/>
</dbReference>
<dbReference type="OrthoDB" id="1119072at2"/>
<evidence type="ECO:0000256" key="2">
    <source>
        <dbReference type="SAM" id="MobiDB-lite"/>
    </source>
</evidence>
<reference evidence="4 5" key="1">
    <citation type="submission" date="2018-05" db="EMBL/GenBank/DDBJ databases">
        <title>Marinilabilia rubrum sp. nov., isolated from saltern sediment.</title>
        <authorList>
            <person name="Zhang R."/>
        </authorList>
    </citation>
    <scope>NUCLEOTIDE SEQUENCE [LARGE SCALE GENOMIC DNA]</scope>
    <source>
        <strain evidence="4 5">WTE16</strain>
    </source>
</reference>
<keyword evidence="3" id="KW-1133">Transmembrane helix</keyword>
<sequence length="204" mass="23254">MTEHEKKFLKWKEDTRRTALENEVERLKEENQKKSESFKKLKISFITAGILIIASYAIIFFFLGNKEMEGKQTSPASEARQTKNTTVSRKEKTSSPQTSTGQIKIIAPVRDTILLKIPSDGILFSVQIGAYLGKDLNEFNKNMLSLHQHSSSGINQFTLGIFPEYEQAKRFRKEVLTLGLKDAYIIAIKNGKRLNVEEALNQKQ</sequence>
<keyword evidence="5" id="KW-1185">Reference proteome</keyword>
<name>A0A2U2BDL7_9BACT</name>
<gene>
    <name evidence="4" type="ORF">DDZ16_01345</name>
</gene>
<evidence type="ECO:0000313" key="5">
    <source>
        <dbReference type="Proteomes" id="UP000244956"/>
    </source>
</evidence>
<evidence type="ECO:0000313" key="4">
    <source>
        <dbReference type="EMBL" id="PWE01159.1"/>
    </source>
</evidence>
<organism evidence="4 5">
    <name type="scientific">Marinilabilia rubra</name>
    <dbReference type="NCBI Taxonomy" id="2162893"/>
    <lineage>
        <taxon>Bacteria</taxon>
        <taxon>Pseudomonadati</taxon>
        <taxon>Bacteroidota</taxon>
        <taxon>Bacteroidia</taxon>
        <taxon>Marinilabiliales</taxon>
        <taxon>Marinilabiliaceae</taxon>
        <taxon>Marinilabilia</taxon>
    </lineage>
</organism>
<feature type="transmembrane region" description="Helical" evidence="3">
    <location>
        <begin position="43"/>
        <end position="63"/>
    </location>
</feature>